<accession>A0A410PW92</accession>
<dbReference type="OrthoDB" id="1649278at2"/>
<dbReference type="KEGG" id="amij:EQM06_08200"/>
<evidence type="ECO:0000313" key="3">
    <source>
        <dbReference type="Proteomes" id="UP000287601"/>
    </source>
</evidence>
<name>A0A410PW92_9FIRM</name>
<protein>
    <submittedName>
        <fullName evidence="2">Sporulation protein YunB</fullName>
    </submittedName>
</protein>
<gene>
    <name evidence="2" type="primary">yunB</name>
    <name evidence="2" type="ORF">EQM06_08200</name>
</gene>
<dbReference type="PIRSF" id="PIRSF021383">
    <property type="entry name" value="YunB"/>
    <property type="match status" value="1"/>
</dbReference>
<reference evidence="2 3" key="1">
    <citation type="submission" date="2019-01" db="EMBL/GenBank/DDBJ databases">
        <title>Draft genomes of a novel of Aminipila strains.</title>
        <authorList>
            <person name="Ma S."/>
        </authorList>
    </citation>
    <scope>NUCLEOTIDE SEQUENCE [LARGE SCALE GENOMIC DNA]</scope>
    <source>
        <strain evidence="3">JN-39</strain>
    </source>
</reference>
<keyword evidence="3" id="KW-1185">Reference proteome</keyword>
<dbReference type="EMBL" id="CP035281">
    <property type="protein sequence ID" value="QAT43201.1"/>
    <property type="molecule type" value="Genomic_DNA"/>
</dbReference>
<keyword evidence="1" id="KW-0472">Membrane</keyword>
<evidence type="ECO:0000313" key="2">
    <source>
        <dbReference type="EMBL" id="QAT43201.1"/>
    </source>
</evidence>
<proteinExistence type="predicted"/>
<organism evidence="2 3">
    <name type="scientific">Aminipila luticellarii</name>
    <dbReference type="NCBI Taxonomy" id="2507160"/>
    <lineage>
        <taxon>Bacteria</taxon>
        <taxon>Bacillati</taxon>
        <taxon>Bacillota</taxon>
        <taxon>Clostridia</taxon>
        <taxon>Peptostreptococcales</taxon>
        <taxon>Anaerovoracaceae</taxon>
        <taxon>Aminipila</taxon>
    </lineage>
</organism>
<feature type="transmembrane region" description="Helical" evidence="1">
    <location>
        <begin position="28"/>
        <end position="48"/>
    </location>
</feature>
<dbReference type="AlphaFoldDB" id="A0A410PW92"/>
<dbReference type="NCBIfam" id="TIGR02832">
    <property type="entry name" value="spo_yunB"/>
    <property type="match status" value="1"/>
</dbReference>
<keyword evidence="1" id="KW-0812">Transmembrane</keyword>
<keyword evidence="1" id="KW-1133">Transmembrane helix</keyword>
<dbReference type="Pfam" id="PF09560">
    <property type="entry name" value="Spore_YunB"/>
    <property type="match status" value="1"/>
</dbReference>
<sequence length="242" mass="26981">MIYLFGGVFMLGLWTTKRFKACETKKSRWIKVLIAIIIITMLASLIGWKMVKVVRPSIDSLAAIKAKEMVTYAINEATCKQFFKEATKLEDLLIINTDKEGSIELVQSNTVAMNILAAELGKEIKQRYRDMKPTVIKVPLGTILGSQLMSQADINVNMKVLPISVANIEFLSEFESQGINQTKYKVYLSLTSKVRIMSPFSSNTLEIHNVVLVSEAVILGKVPNSYVNVPKEDLLDGMNSGN</sequence>
<dbReference type="InterPro" id="IPR014197">
    <property type="entry name" value="Sporulation_prot_YunB"/>
</dbReference>
<evidence type="ECO:0000256" key="1">
    <source>
        <dbReference type="SAM" id="Phobius"/>
    </source>
</evidence>
<dbReference type="Proteomes" id="UP000287601">
    <property type="component" value="Chromosome"/>
</dbReference>